<dbReference type="Pfam" id="PF01825">
    <property type="entry name" value="GPS"/>
    <property type="match status" value="1"/>
</dbReference>
<dbReference type="Pfam" id="PF20519">
    <property type="entry name" value="Polycystin_dom"/>
    <property type="match status" value="1"/>
</dbReference>
<dbReference type="PROSITE" id="PS51111">
    <property type="entry name" value="REJ"/>
    <property type="match status" value="1"/>
</dbReference>
<dbReference type="Proteomes" id="UP001152795">
    <property type="component" value="Unassembled WGS sequence"/>
</dbReference>
<dbReference type="InterPro" id="IPR014010">
    <property type="entry name" value="REJ_dom"/>
</dbReference>
<dbReference type="InterPro" id="IPR036392">
    <property type="entry name" value="PLAT/LH2_dom_sf"/>
</dbReference>
<dbReference type="InterPro" id="IPR002859">
    <property type="entry name" value="PKD/REJ-like"/>
</dbReference>
<keyword evidence="3 11" id="KW-0812">Transmembrane</keyword>
<dbReference type="InterPro" id="IPR057244">
    <property type="entry name" value="GAIN_B"/>
</dbReference>
<evidence type="ECO:0000256" key="11">
    <source>
        <dbReference type="SAM" id="Phobius"/>
    </source>
</evidence>
<feature type="transmembrane region" description="Helical" evidence="11">
    <location>
        <begin position="1506"/>
        <end position="1524"/>
    </location>
</feature>
<evidence type="ECO:0000259" key="14">
    <source>
        <dbReference type="PROSITE" id="PS51111"/>
    </source>
</evidence>
<reference evidence="15" key="1">
    <citation type="submission" date="2020-04" db="EMBL/GenBank/DDBJ databases">
        <authorList>
            <person name="Alioto T."/>
            <person name="Alioto T."/>
            <person name="Gomez Garrido J."/>
        </authorList>
    </citation>
    <scope>NUCLEOTIDE SEQUENCE</scope>
    <source>
        <strain evidence="15">A484AB</strain>
    </source>
</reference>
<dbReference type="GO" id="GO:0016020">
    <property type="term" value="C:membrane"/>
    <property type="evidence" value="ECO:0007669"/>
    <property type="project" value="UniProtKB-SubCell"/>
</dbReference>
<evidence type="ECO:0000256" key="10">
    <source>
        <dbReference type="SAM" id="MobiDB-lite"/>
    </source>
</evidence>
<keyword evidence="8" id="KW-0325">Glycoprotein</keyword>
<dbReference type="InterPro" id="IPR046338">
    <property type="entry name" value="GAIN_dom_sf"/>
</dbReference>
<comment type="similarity">
    <text evidence="2">Belongs to the polycystin family.</text>
</comment>
<feature type="transmembrane region" description="Helical" evidence="11">
    <location>
        <begin position="1467"/>
        <end position="1486"/>
    </location>
</feature>
<dbReference type="Pfam" id="PF08016">
    <property type="entry name" value="PKD_channel"/>
    <property type="match status" value="1"/>
</dbReference>
<evidence type="ECO:0000256" key="6">
    <source>
        <dbReference type="ARBA" id="ARBA00023136"/>
    </source>
</evidence>
<dbReference type="InterPro" id="IPR051223">
    <property type="entry name" value="Polycystin"/>
</dbReference>
<sequence>MAGYCDIKPHESITLLTAFQTNCYAWYDRDQPLSYEYLYSTDGAKYSMFYNGESPASGLSFFKAGLPELGFVISVKVIIKDGLGESSVVFLTVKNPPPSDKQIEEFFNSSQQIDGQVCHLLNDNNVQGALQFLQTVSGLLNERSNRSEQSGKRTEMRERILDNLKKLCCSDGVATKQTVETIFSVVSVPSELSLDAQLHASTIYLNITRSLHLTSEKSEVEKMAKKIATGISLLLSAVTLLSNGTTSGNTTQMNKINEASLLAIGKLGDTLLHQTEPGQPAIVLATSLFTIAVQKHFTDEFSGTRLTFPNQITEFAIPGKLNPIQGPFVSSKMLSMLNNPFLRQTSSHRLEPNTDVASLELLDSQGIELQMNNLVEPFDILLQGKDSSIVSTQDSAQDSSQSPTKHSSQSSTKHSTQSSTKHTSTLAEDSDPDLYEINTTRSNAAILVTIQQISADTKGQLRMRIYKANQSRATGNYLIVSTTSSFPVSLTWRGLLRRGTYYVSVEYESLAFRRAGKANGIEYSMSFREIGCYYWNVSRERWRASGCQVGLRSTTTTTHCECNHLTWFGGRVVVPPNSISFAKLSERIKDPSNYVTILSVLCSVLVLYCLLLVWARRRDIKDEGKNGITWCPSNHVADSHQYQVIIYTGIRRNAGTTANVGLMLSGELGKSRKCLLKSSKRDVLKRGHVDSFLITTTGSLGPLDYLHIWHDSTGSDPAWFLNRVVVLDSETGRVENFLCYRWLAVDEGDGQIQRLLPIADAEDLKRFRHLFVSRATSELTDAHLWFSVAFRPVSSPFTRVQRVSCCLTLLLTSMMANAMWYETGGSGNASQINLGLFSFSWDEVFIGVCSSFIVFPVNLLLVQIFRHCRSKNKPSRRPSFFPTQKTKVKPAFFNMRTTLLGSRDGSAETRDRSRDVSHDISPVMLTSPQRTSERLRKTSVLSYVVVSPQGSPDGARSVTSLLSHVNSRGKRFKDNNMLPYWCQYIGWIGVFITCLTSATVTFMYAIEFGENKTRKWLLSLTISIINDVFIAQPSKVLVVTVVLAYILKRPLKERYSSDDVIQQETLETAPTQESEFEAPDFNLCTADEFLRTAREQREKDKFMYGLMKNVISHLCFTVLVLIIAYGQRDIMGYHLTATQENTFVYKSFKEKSLKKQTYGFYQVTNVKDFWLWNKAVLLPGLSNNAWHNYSTEWSTFTANFGGFLFGAARMRQKRLKKDVCDVLPMFKDIIQNCSGNYEWSNEDKASYENRWAKPSGNNHLCNTRNSGTLPPDHWCYTSLNGLITATYVGRLETYSGGGYSQVIGQNYKASLNLTRELKEHKWIDKYTRAVFVEFTLYNPNVNLFSIVTFIFEISSSGDFNPGTNLLSIRLYNYVGNFQIFVLICQLLFLGFLCVYTYNSAKGIFREKWRFLSKAWNFYEFVLVLVSWLAVAIYFVAIVFRKRILQEFREDPTKFTSFRHSASWQMSLEYVIAGLVFLVSLKFLRLFQFNRRMFLLPLTLSNTARELISYTVIFSIVLMAFSLLYHLMLQPYNPNFVSIVSTIETLLRVLLGKSDVLVKHHQFPDLERVVIFVYMCLMKFILLNIFVAILNDGFSRARASNENQRNAFEFFDFMKNTANEMLGIRRLNGAKKQSVSSVKIRRVRFKDEKPMNNVGYMLRKLEKKVEMMLNVVQSDSFKDTFYDEGI</sequence>
<dbReference type="EMBL" id="CACRXK020002680">
    <property type="protein sequence ID" value="CAB3995529.1"/>
    <property type="molecule type" value="Genomic_DNA"/>
</dbReference>
<dbReference type="Gene3D" id="2.60.60.20">
    <property type="entry name" value="PLAT/LH2 domain"/>
    <property type="match status" value="1"/>
</dbReference>
<feature type="compositionally biased region" description="Low complexity" evidence="10">
    <location>
        <begin position="391"/>
        <end position="425"/>
    </location>
</feature>
<dbReference type="OrthoDB" id="444119at2759"/>
<dbReference type="InterPro" id="IPR046791">
    <property type="entry name" value="Polycystin_dom"/>
</dbReference>
<evidence type="ECO:0000256" key="5">
    <source>
        <dbReference type="ARBA" id="ARBA00022989"/>
    </source>
</evidence>
<name>A0A7D9DY26_PARCT</name>
<evidence type="ECO:0000256" key="8">
    <source>
        <dbReference type="ARBA" id="ARBA00023180"/>
    </source>
</evidence>
<comment type="caution">
    <text evidence="9">Lacks conserved residue(s) required for the propagation of feature annotation.</text>
</comment>
<feature type="region of interest" description="Disordered" evidence="10">
    <location>
        <begin position="391"/>
        <end position="432"/>
    </location>
</feature>
<dbReference type="GO" id="GO:0050982">
    <property type="term" value="P:detection of mechanical stimulus"/>
    <property type="evidence" value="ECO:0007669"/>
    <property type="project" value="TreeGrafter"/>
</dbReference>
<organism evidence="15 16">
    <name type="scientific">Paramuricea clavata</name>
    <name type="common">Red gorgonian</name>
    <name type="synonym">Violescent sea-whip</name>
    <dbReference type="NCBI Taxonomy" id="317549"/>
    <lineage>
        <taxon>Eukaryota</taxon>
        <taxon>Metazoa</taxon>
        <taxon>Cnidaria</taxon>
        <taxon>Anthozoa</taxon>
        <taxon>Octocorallia</taxon>
        <taxon>Malacalcyonacea</taxon>
        <taxon>Plexauridae</taxon>
        <taxon>Paramuricea</taxon>
    </lineage>
</organism>
<dbReference type="SUPFAM" id="SSF49723">
    <property type="entry name" value="Lipase/lipooxygenase domain (PLAT/LH2 domain)"/>
    <property type="match status" value="1"/>
</dbReference>
<evidence type="ECO:0000256" key="3">
    <source>
        <dbReference type="ARBA" id="ARBA00022692"/>
    </source>
</evidence>
<evidence type="ECO:0000256" key="4">
    <source>
        <dbReference type="ARBA" id="ARBA00022729"/>
    </source>
</evidence>
<dbReference type="Gene3D" id="2.60.220.50">
    <property type="match status" value="1"/>
</dbReference>
<dbReference type="SMART" id="SM00308">
    <property type="entry name" value="LH2"/>
    <property type="match status" value="1"/>
</dbReference>
<dbReference type="Pfam" id="PF01477">
    <property type="entry name" value="PLAT"/>
    <property type="match status" value="1"/>
</dbReference>
<dbReference type="InterPro" id="IPR013122">
    <property type="entry name" value="PKD1_2_channel"/>
</dbReference>
<dbReference type="GO" id="GO:0005262">
    <property type="term" value="F:calcium channel activity"/>
    <property type="evidence" value="ECO:0007669"/>
    <property type="project" value="TreeGrafter"/>
</dbReference>
<dbReference type="PANTHER" id="PTHR10877">
    <property type="entry name" value="POLYCYSTIN FAMILY MEMBER"/>
    <property type="match status" value="1"/>
</dbReference>
<protein>
    <submittedName>
        <fullName evidence="15">Polycystic kidney disease 1-like 2</fullName>
    </submittedName>
</protein>
<keyword evidence="7" id="KW-1015">Disulfide bond</keyword>
<proteinExistence type="inferred from homology"/>
<comment type="caution">
    <text evidence="15">The sequence shown here is derived from an EMBL/GenBank/DDBJ whole genome shotgun (WGS) entry which is preliminary data.</text>
</comment>
<keyword evidence="4" id="KW-0732">Signal</keyword>
<evidence type="ECO:0000259" key="12">
    <source>
        <dbReference type="PROSITE" id="PS50095"/>
    </source>
</evidence>
<evidence type="ECO:0000256" key="7">
    <source>
        <dbReference type="ARBA" id="ARBA00023157"/>
    </source>
</evidence>
<dbReference type="InterPro" id="IPR000203">
    <property type="entry name" value="GPS"/>
</dbReference>
<accession>A0A7D9DY26</accession>
<dbReference type="PRINTS" id="PR01433">
    <property type="entry name" value="POLYCYSTIN2"/>
</dbReference>
<dbReference type="PROSITE" id="PS50095">
    <property type="entry name" value="PLAT"/>
    <property type="match status" value="1"/>
</dbReference>
<feature type="transmembrane region" description="Helical" evidence="11">
    <location>
        <begin position="594"/>
        <end position="615"/>
    </location>
</feature>
<keyword evidence="6 11" id="KW-0472">Membrane</keyword>
<feature type="transmembrane region" description="Helical" evidence="11">
    <location>
        <begin position="1570"/>
        <end position="1589"/>
    </location>
</feature>
<feature type="transmembrane region" description="Helical" evidence="11">
    <location>
        <begin position="1377"/>
        <end position="1397"/>
    </location>
</feature>
<feature type="domain" description="PLAT" evidence="12">
    <location>
        <begin position="640"/>
        <end position="757"/>
    </location>
</feature>
<feature type="transmembrane region" description="Helical" evidence="11">
    <location>
        <begin position="803"/>
        <end position="821"/>
    </location>
</feature>
<evidence type="ECO:0000256" key="9">
    <source>
        <dbReference type="PROSITE-ProRule" id="PRU00152"/>
    </source>
</evidence>
<keyword evidence="16" id="KW-1185">Reference proteome</keyword>
<dbReference type="Pfam" id="PF02010">
    <property type="entry name" value="REJ"/>
    <property type="match status" value="1"/>
</dbReference>
<dbReference type="PROSITE" id="PS50221">
    <property type="entry name" value="GAIN_B"/>
    <property type="match status" value="1"/>
</dbReference>
<feature type="transmembrane region" description="Helical" evidence="11">
    <location>
        <begin position="1106"/>
        <end position="1126"/>
    </location>
</feature>
<gene>
    <name evidence="15" type="ORF">PACLA_8A087581</name>
</gene>
<dbReference type="PANTHER" id="PTHR10877:SF150">
    <property type="entry name" value="REJ DOMAIN-CONTAINING PROTEIN"/>
    <property type="match status" value="1"/>
</dbReference>
<evidence type="ECO:0000313" key="16">
    <source>
        <dbReference type="Proteomes" id="UP001152795"/>
    </source>
</evidence>
<feature type="transmembrane region" description="Helical" evidence="11">
    <location>
        <begin position="1016"/>
        <end position="1047"/>
    </location>
</feature>
<feature type="domain" description="REJ" evidence="14">
    <location>
        <begin position="1"/>
        <end position="355"/>
    </location>
</feature>
<dbReference type="InterPro" id="IPR003915">
    <property type="entry name" value="PKD_2"/>
</dbReference>
<dbReference type="SMART" id="SM00303">
    <property type="entry name" value="GPS"/>
    <property type="match status" value="1"/>
</dbReference>
<feature type="transmembrane region" description="Helical" evidence="11">
    <location>
        <begin position="1417"/>
        <end position="1439"/>
    </location>
</feature>
<evidence type="ECO:0000313" key="15">
    <source>
        <dbReference type="EMBL" id="CAB3995529.1"/>
    </source>
</evidence>
<evidence type="ECO:0000259" key="13">
    <source>
        <dbReference type="PROSITE" id="PS50221"/>
    </source>
</evidence>
<feature type="transmembrane region" description="Helical" evidence="11">
    <location>
        <begin position="844"/>
        <end position="865"/>
    </location>
</feature>
<feature type="transmembrane region" description="Helical" evidence="11">
    <location>
        <begin position="978"/>
        <end position="1004"/>
    </location>
</feature>
<comment type="subcellular location">
    <subcellularLocation>
        <location evidence="1">Membrane</location>
        <topology evidence="1">Multi-pass membrane protein</topology>
    </subcellularLocation>
</comment>
<evidence type="ECO:0000256" key="1">
    <source>
        <dbReference type="ARBA" id="ARBA00004141"/>
    </source>
</evidence>
<keyword evidence="5 11" id="KW-1133">Transmembrane helix</keyword>
<evidence type="ECO:0000256" key="2">
    <source>
        <dbReference type="ARBA" id="ARBA00007200"/>
    </source>
</evidence>
<dbReference type="GO" id="GO:0005509">
    <property type="term" value="F:calcium ion binding"/>
    <property type="evidence" value="ECO:0007669"/>
    <property type="project" value="InterPro"/>
</dbReference>
<dbReference type="InterPro" id="IPR001024">
    <property type="entry name" value="PLAT/LH2_dom"/>
</dbReference>
<dbReference type="Gene3D" id="1.10.287.70">
    <property type="match status" value="1"/>
</dbReference>
<feature type="transmembrane region" description="Helical" evidence="11">
    <location>
        <begin position="1189"/>
        <end position="1208"/>
    </location>
</feature>
<feature type="domain" description="GAIN-B" evidence="13">
    <location>
        <begin position="436"/>
        <end position="580"/>
    </location>
</feature>